<feature type="compositionally biased region" description="Polar residues" evidence="3">
    <location>
        <begin position="599"/>
        <end position="610"/>
    </location>
</feature>
<reference evidence="4" key="1">
    <citation type="journal article" date="2022" name="bioRxiv">
        <title>Sequencing and chromosome-scale assembly of the giantPleurodeles waltlgenome.</title>
        <authorList>
            <person name="Brown T."/>
            <person name="Elewa A."/>
            <person name="Iarovenko S."/>
            <person name="Subramanian E."/>
            <person name="Araus A.J."/>
            <person name="Petzold A."/>
            <person name="Susuki M."/>
            <person name="Suzuki K.-i.T."/>
            <person name="Hayashi T."/>
            <person name="Toyoda A."/>
            <person name="Oliveira C."/>
            <person name="Osipova E."/>
            <person name="Leigh N.D."/>
            <person name="Simon A."/>
            <person name="Yun M.H."/>
        </authorList>
    </citation>
    <scope>NUCLEOTIDE SEQUENCE</scope>
    <source>
        <strain evidence="4">20211129_DDA</strain>
        <tissue evidence="4">Liver</tissue>
    </source>
</reference>
<accession>A0AAV7MQ88</accession>
<feature type="compositionally biased region" description="Basic and acidic residues" evidence="3">
    <location>
        <begin position="571"/>
        <end position="581"/>
    </location>
</feature>
<feature type="compositionally biased region" description="Basic and acidic residues" evidence="3">
    <location>
        <begin position="108"/>
        <end position="120"/>
    </location>
</feature>
<feature type="region of interest" description="Disordered" evidence="3">
    <location>
        <begin position="397"/>
        <end position="434"/>
    </location>
</feature>
<protein>
    <recommendedName>
        <fullName evidence="6">Protein FAM161B</fullName>
    </recommendedName>
</protein>
<evidence type="ECO:0000256" key="3">
    <source>
        <dbReference type="SAM" id="MobiDB-lite"/>
    </source>
</evidence>
<dbReference type="GO" id="GO:0044782">
    <property type="term" value="P:cilium organization"/>
    <property type="evidence" value="ECO:0007669"/>
    <property type="project" value="TreeGrafter"/>
</dbReference>
<feature type="compositionally biased region" description="Basic and acidic residues" evidence="3">
    <location>
        <begin position="409"/>
        <end position="423"/>
    </location>
</feature>
<evidence type="ECO:0000256" key="2">
    <source>
        <dbReference type="ARBA" id="ARBA00023054"/>
    </source>
</evidence>
<feature type="compositionally biased region" description="Acidic residues" evidence="3">
    <location>
        <begin position="582"/>
        <end position="594"/>
    </location>
</feature>
<proteinExistence type="inferred from homology"/>
<feature type="region of interest" description="Disordered" evidence="3">
    <location>
        <begin position="571"/>
        <end position="628"/>
    </location>
</feature>
<dbReference type="PANTHER" id="PTHR21501">
    <property type="entry name" value="PROTEIN FAM-161"/>
    <property type="match status" value="1"/>
</dbReference>
<comment type="caution">
    <text evidence="4">The sequence shown here is derived from an EMBL/GenBank/DDBJ whole genome shotgun (WGS) entry which is preliminary data.</text>
</comment>
<evidence type="ECO:0008006" key="6">
    <source>
        <dbReference type="Google" id="ProtNLM"/>
    </source>
</evidence>
<dbReference type="InterPro" id="IPR019579">
    <property type="entry name" value="FAM161A/B"/>
</dbReference>
<dbReference type="GO" id="GO:0005856">
    <property type="term" value="C:cytoskeleton"/>
    <property type="evidence" value="ECO:0007669"/>
    <property type="project" value="UniProtKB-ARBA"/>
</dbReference>
<gene>
    <name evidence="4" type="ORF">NDU88_001962</name>
</gene>
<feature type="region of interest" description="Disordered" evidence="3">
    <location>
        <begin position="108"/>
        <end position="135"/>
    </location>
</feature>
<keyword evidence="5" id="KW-1185">Reference proteome</keyword>
<dbReference type="PANTHER" id="PTHR21501:SF4">
    <property type="entry name" value="PROTEIN FAM161B"/>
    <property type="match status" value="1"/>
</dbReference>
<evidence type="ECO:0000313" key="5">
    <source>
        <dbReference type="Proteomes" id="UP001066276"/>
    </source>
</evidence>
<dbReference type="GO" id="GO:0005929">
    <property type="term" value="C:cilium"/>
    <property type="evidence" value="ECO:0007669"/>
    <property type="project" value="TreeGrafter"/>
</dbReference>
<dbReference type="Proteomes" id="UP001066276">
    <property type="component" value="Chromosome 9"/>
</dbReference>
<organism evidence="4 5">
    <name type="scientific">Pleurodeles waltl</name>
    <name type="common">Iberian ribbed newt</name>
    <dbReference type="NCBI Taxonomy" id="8319"/>
    <lineage>
        <taxon>Eukaryota</taxon>
        <taxon>Metazoa</taxon>
        <taxon>Chordata</taxon>
        <taxon>Craniata</taxon>
        <taxon>Vertebrata</taxon>
        <taxon>Euteleostomi</taxon>
        <taxon>Amphibia</taxon>
        <taxon>Batrachia</taxon>
        <taxon>Caudata</taxon>
        <taxon>Salamandroidea</taxon>
        <taxon>Salamandridae</taxon>
        <taxon>Pleurodelinae</taxon>
        <taxon>Pleurodeles</taxon>
    </lineage>
</organism>
<feature type="region of interest" description="Disordered" evidence="3">
    <location>
        <begin position="1"/>
        <end position="39"/>
    </location>
</feature>
<name>A0AAV7MQ88_PLEWA</name>
<dbReference type="Pfam" id="PF10595">
    <property type="entry name" value="FAM161A_B"/>
    <property type="match status" value="1"/>
</dbReference>
<dbReference type="AlphaFoldDB" id="A0AAV7MQ88"/>
<keyword evidence="2" id="KW-0175">Coiled coil</keyword>
<evidence type="ECO:0000313" key="4">
    <source>
        <dbReference type="EMBL" id="KAJ1104552.1"/>
    </source>
</evidence>
<comment type="similarity">
    <text evidence="1">Belongs to the FAM161 family.</text>
</comment>
<feature type="compositionally biased region" description="Acidic residues" evidence="3">
    <location>
        <begin position="611"/>
        <end position="622"/>
    </location>
</feature>
<dbReference type="InterPro" id="IPR051655">
    <property type="entry name" value="FAM161"/>
</dbReference>
<dbReference type="EMBL" id="JANPWB010000013">
    <property type="protein sequence ID" value="KAJ1104552.1"/>
    <property type="molecule type" value="Genomic_DNA"/>
</dbReference>
<sequence>MPEDAASRGTPGEHYQVFPPRATSDSEPEDDFLAAGSPPGRLGNLLDFLQSEEDDDARCKNFYHQLQALKIKNSQSLLELGTLYQAQVEGVAEAEEQNQELERFFRENQSRLNGSKETKRSSHFMRPDSLTGMSADYSENNNHHHSDQNAHLRFKTATLAWTSPITVPKPFNMTLREAQKKANLRASSVLPETSSSWMEQQTLEEAECQRQFRALPVPAHVYLPLYEEMREQNEARRSVEIQKRCEFLVSTQKPFSFVEKEEKKKEIQLKMLATALEPENRKTTVVKKIPKSVQDPTFSDKLREAELYRKIRIQMRAKDLLQKSVAPITLERGRKDAVSSTGLKTQAERLSFLQENLRFQPRTNPQVPDFDSLYRAFQRKVMKTREMKEATRNKPFNLSTSNLRTRPRKSMDGGPKEEEEVHSTMRRSHSLTGLSSLSSNTLPVYITDSTKRRESAIRCSLQEKQSKDIERASWMDTHRKKSQALNKSVTRRAKVLDPHKPLQEVFKEKLKENWRSDQKRTKEYKSELEEMNKRVKDRPFLFEQVTKRDARKGAERRFRSTLQEAGLSEDFVRNKGALDPDTREEELEARDELDDRNPVSASKGLSVSSEDGQESPDQESEDIERKVV</sequence>
<evidence type="ECO:0000256" key="1">
    <source>
        <dbReference type="ARBA" id="ARBA00006663"/>
    </source>
</evidence>